<sequence length="128" mass="14649">MMNKINFAGIEGKVLQVSPHGNYQVVELSDSEALRRNRITIVGTYSNKFHWPESTDESSGFTSFITYIGLKQQEFPRFRDWVIVNNGYFEGDDGTPRQSKRVRRFPLEIKVRGLLAESVVELIHGEIG</sequence>
<gene>
    <name evidence="1" type="ORF">FJR39_19915</name>
</gene>
<comment type="caution">
    <text evidence="1">The sequence shown here is derived from an EMBL/GenBank/DDBJ whole genome shotgun (WGS) entry which is preliminary data.</text>
</comment>
<keyword evidence="2" id="KW-1185">Reference proteome</keyword>
<proteinExistence type="predicted"/>
<reference evidence="2" key="1">
    <citation type="journal article" date="2020" name="Toxins">
        <title>Phylogenomic Analysis of Secondary Metabolism in the Toxic Cyanobacterial Genera Anabaena, Dolichospermum and Aphanizomenon.</title>
        <authorList>
            <person name="Oesterholm J."/>
            <person name="Popin R.V."/>
            <person name="Fewer D.P."/>
            <person name="Sivonen K."/>
        </authorList>
    </citation>
    <scope>NUCLEOTIDE SEQUENCE [LARGE SCALE GENOMIC DNA]</scope>
    <source>
        <strain evidence="2">UHCC 0037</strain>
    </source>
</reference>
<dbReference type="Proteomes" id="UP001517388">
    <property type="component" value="Unassembled WGS sequence"/>
</dbReference>
<protein>
    <submittedName>
        <fullName evidence="1">Uncharacterized protein</fullName>
    </submittedName>
</protein>
<accession>A0ACC7SBA0</accession>
<organism evidence="1 2">
    <name type="scientific">Dolichospermum flos-aquae UHCC 0037</name>
    <dbReference type="NCBI Taxonomy" id="2590026"/>
    <lineage>
        <taxon>Bacteria</taxon>
        <taxon>Bacillati</taxon>
        <taxon>Cyanobacteriota</taxon>
        <taxon>Cyanophyceae</taxon>
        <taxon>Nostocales</taxon>
        <taxon>Aphanizomenonaceae</taxon>
        <taxon>Dolichospermum</taxon>
    </lineage>
</organism>
<name>A0ACC7SBA0_DOLFA</name>
<evidence type="ECO:0000313" key="1">
    <source>
        <dbReference type="EMBL" id="MTJ45276.1"/>
    </source>
</evidence>
<dbReference type="EMBL" id="VILF01000005">
    <property type="protein sequence ID" value="MTJ45276.1"/>
    <property type="molecule type" value="Genomic_DNA"/>
</dbReference>
<evidence type="ECO:0000313" key="2">
    <source>
        <dbReference type="Proteomes" id="UP001517388"/>
    </source>
</evidence>